<proteinExistence type="predicted"/>
<dbReference type="Proteomes" id="UP000054408">
    <property type="component" value="Unassembled WGS sequence"/>
</dbReference>
<accession>A0A0L0D4D1</accession>
<evidence type="ECO:0000313" key="3">
    <source>
        <dbReference type="Proteomes" id="UP000054408"/>
    </source>
</evidence>
<gene>
    <name evidence="2" type="ORF">AMSG_00277</name>
</gene>
<sequence>MPTLLAACDSRADVFAMLTPPETRELKDHAPHVLAGMLAASVEVLLATQLAMVPLDRLVALLVSSWGMDADVAEAALVAGSGLAEAAGPPARGALMASLALIARIVPLLYEDGRDELASRILWRARFGTPLDGVRSSGESDGGRGSSEEAGIPGVLDDSDWVEPPVPFGVVLIHALLAAAFVPGLGAPACAEVEAEAYTAWLEACGPAAGPDADATVEAVGEALAWGNGLAAEADEVLELRRGVLDAVLALSSASLYTSSSALFHVENLVLRQLASPHAGRLTRELVVSVYNVVACRGPALTGSWSLGSLVTSAQLTQMSASPERAMLRAGMGMLALLLGYLPREDVAAVHGPDAEVGVHSGAADPVRHNQVRKEASRVLAGDAQLADALLASLVNIVHVSAWCGLGEWTMFEQALFLLWHSLEASPPLALRLVEASTTVCALVEALASLLLAARSHVDHHGLIHVGAFVLLRLSAERGFGVALNTPYAGELPLALPAFDGTYADVLVLTVHTLVLSRNSDIDRVRGTLFTLLVNVSPYLRGLSATAASLLVALVVGLAKPSRMLGSRAGPADVMLLLELFANMVQYQFDANGAVVHALLDAEAPLEVLAASIEPPVHPPVPQVAGSNAHFRAAWKDSMLIPLSIVLQTIKAMAPWVAEYVAATGNADPGAIRDLLQASTVVGLLPPPQPIMVRRYRRSERNDLWLARFLWSVLFLAADDPPMFMGSIIRLFRYFPKTSGF</sequence>
<name>A0A0L0D4D1_THETB</name>
<dbReference type="GO" id="GO:0000138">
    <property type="term" value="C:Golgi trans cisterna"/>
    <property type="evidence" value="ECO:0007669"/>
    <property type="project" value="TreeGrafter"/>
</dbReference>
<reference evidence="2 3" key="1">
    <citation type="submission" date="2010-05" db="EMBL/GenBank/DDBJ databases">
        <title>The Genome Sequence of Thecamonas trahens ATCC 50062.</title>
        <authorList>
            <consortium name="The Broad Institute Genome Sequencing Platform"/>
            <person name="Russ C."/>
            <person name="Cuomo C."/>
            <person name="Shea T."/>
            <person name="Young S.K."/>
            <person name="Zeng Q."/>
            <person name="Koehrsen M."/>
            <person name="Haas B."/>
            <person name="Borodovsky M."/>
            <person name="Guigo R."/>
            <person name="Alvarado L."/>
            <person name="Berlin A."/>
            <person name="Bochicchio J."/>
            <person name="Borenstein D."/>
            <person name="Chapman S."/>
            <person name="Chen Z."/>
            <person name="Freedman E."/>
            <person name="Gellesch M."/>
            <person name="Goldberg J."/>
            <person name="Griggs A."/>
            <person name="Gujja S."/>
            <person name="Heilman E."/>
            <person name="Heiman D."/>
            <person name="Hepburn T."/>
            <person name="Howarth C."/>
            <person name="Jen D."/>
            <person name="Larson L."/>
            <person name="Mehta T."/>
            <person name="Park D."/>
            <person name="Pearson M."/>
            <person name="Roberts A."/>
            <person name="Saif S."/>
            <person name="Shenoy N."/>
            <person name="Sisk P."/>
            <person name="Stolte C."/>
            <person name="Sykes S."/>
            <person name="Thomson T."/>
            <person name="Walk T."/>
            <person name="White J."/>
            <person name="Yandava C."/>
            <person name="Burger G."/>
            <person name="Gray M.W."/>
            <person name="Holland P.W.H."/>
            <person name="King N."/>
            <person name="Lang F.B.F."/>
            <person name="Roger A.J."/>
            <person name="Ruiz-Trillo I."/>
            <person name="Lander E."/>
            <person name="Nusbaum C."/>
        </authorList>
    </citation>
    <scope>NUCLEOTIDE SEQUENCE [LARGE SCALE GENOMIC DNA]</scope>
    <source>
        <strain evidence="2 3">ATCC 50062</strain>
    </source>
</reference>
<organism evidence="2 3">
    <name type="scientific">Thecamonas trahens ATCC 50062</name>
    <dbReference type="NCBI Taxonomy" id="461836"/>
    <lineage>
        <taxon>Eukaryota</taxon>
        <taxon>Apusozoa</taxon>
        <taxon>Apusomonadida</taxon>
        <taxon>Apusomonadidae</taxon>
        <taxon>Thecamonas</taxon>
    </lineage>
</organism>
<dbReference type="RefSeq" id="XP_013763134.1">
    <property type="nucleotide sequence ID" value="XM_013907680.1"/>
</dbReference>
<dbReference type="PANTHER" id="PTHR21575:SF12">
    <property type="entry name" value="PROTEIN HID1"/>
    <property type="match status" value="1"/>
</dbReference>
<dbReference type="InterPro" id="IPR026705">
    <property type="entry name" value="Hid-1/Ecm30"/>
</dbReference>
<evidence type="ECO:0000256" key="1">
    <source>
        <dbReference type="SAM" id="MobiDB-lite"/>
    </source>
</evidence>
<dbReference type="EMBL" id="GL349433">
    <property type="protein sequence ID" value="KNC46158.1"/>
    <property type="molecule type" value="Genomic_DNA"/>
</dbReference>
<evidence type="ECO:0000313" key="2">
    <source>
        <dbReference type="EMBL" id="KNC46158.1"/>
    </source>
</evidence>
<dbReference type="OrthoDB" id="432953at2759"/>
<dbReference type="GeneID" id="25560091"/>
<feature type="region of interest" description="Disordered" evidence="1">
    <location>
        <begin position="133"/>
        <end position="152"/>
    </location>
</feature>
<dbReference type="eggNOG" id="KOG2226">
    <property type="taxonomic scope" value="Eukaryota"/>
</dbReference>
<dbReference type="Pfam" id="PF09742">
    <property type="entry name" value="Dymeclin"/>
    <property type="match status" value="1"/>
</dbReference>
<dbReference type="STRING" id="461836.A0A0L0D4D1"/>
<dbReference type="GO" id="GO:0005797">
    <property type="term" value="C:Golgi medial cisterna"/>
    <property type="evidence" value="ECO:0007669"/>
    <property type="project" value="TreeGrafter"/>
</dbReference>
<dbReference type="AlphaFoldDB" id="A0A0L0D4D1"/>
<keyword evidence="3" id="KW-1185">Reference proteome</keyword>
<protein>
    <submittedName>
        <fullName evidence="2">Uncharacterized protein</fullName>
    </submittedName>
</protein>
<dbReference type="GO" id="GO:0016020">
    <property type="term" value="C:membrane"/>
    <property type="evidence" value="ECO:0007669"/>
    <property type="project" value="TreeGrafter"/>
</dbReference>
<dbReference type="PANTHER" id="PTHR21575">
    <property type="entry name" value="PROTEIN HID1"/>
    <property type="match status" value="1"/>
</dbReference>